<dbReference type="EMBL" id="JADNYJ010000047">
    <property type="protein sequence ID" value="KAF8900439.1"/>
    <property type="molecule type" value="Genomic_DNA"/>
</dbReference>
<reference evidence="1" key="1">
    <citation type="submission" date="2020-11" db="EMBL/GenBank/DDBJ databases">
        <authorList>
            <consortium name="DOE Joint Genome Institute"/>
            <person name="Ahrendt S."/>
            <person name="Riley R."/>
            <person name="Andreopoulos W."/>
            <person name="LaButti K."/>
            <person name="Pangilinan J."/>
            <person name="Ruiz-duenas F.J."/>
            <person name="Barrasa J.M."/>
            <person name="Sanchez-Garcia M."/>
            <person name="Camarero S."/>
            <person name="Miyauchi S."/>
            <person name="Serrano A."/>
            <person name="Linde D."/>
            <person name="Babiker R."/>
            <person name="Drula E."/>
            <person name="Ayuso-Fernandez I."/>
            <person name="Pacheco R."/>
            <person name="Padilla G."/>
            <person name="Ferreira P."/>
            <person name="Barriuso J."/>
            <person name="Kellner H."/>
            <person name="Castanera R."/>
            <person name="Alfaro M."/>
            <person name="Ramirez L."/>
            <person name="Pisabarro A.G."/>
            <person name="Kuo A."/>
            <person name="Tritt A."/>
            <person name="Lipzen A."/>
            <person name="He G."/>
            <person name="Yan M."/>
            <person name="Ng V."/>
            <person name="Cullen D."/>
            <person name="Martin F."/>
            <person name="Rosso M.-N."/>
            <person name="Henrissat B."/>
            <person name="Hibbett D."/>
            <person name="Martinez A.T."/>
            <person name="Grigoriev I.V."/>
        </authorList>
    </citation>
    <scope>NUCLEOTIDE SEQUENCE</scope>
    <source>
        <strain evidence="1">AH 44721</strain>
    </source>
</reference>
<evidence type="ECO:0000313" key="1">
    <source>
        <dbReference type="EMBL" id="KAF8900439.1"/>
    </source>
</evidence>
<accession>A0A9P5TM58</accession>
<dbReference type="AlphaFoldDB" id="A0A9P5TM58"/>
<evidence type="ECO:0008006" key="3">
    <source>
        <dbReference type="Google" id="ProtNLM"/>
    </source>
</evidence>
<comment type="caution">
    <text evidence="1">The sequence shown here is derived from an EMBL/GenBank/DDBJ whole genome shotgun (WGS) entry which is preliminary data.</text>
</comment>
<organism evidence="1 2">
    <name type="scientific">Gymnopilus junonius</name>
    <name type="common">Spectacular rustgill mushroom</name>
    <name type="synonym">Gymnopilus spectabilis subsp. junonius</name>
    <dbReference type="NCBI Taxonomy" id="109634"/>
    <lineage>
        <taxon>Eukaryota</taxon>
        <taxon>Fungi</taxon>
        <taxon>Dikarya</taxon>
        <taxon>Basidiomycota</taxon>
        <taxon>Agaricomycotina</taxon>
        <taxon>Agaricomycetes</taxon>
        <taxon>Agaricomycetidae</taxon>
        <taxon>Agaricales</taxon>
        <taxon>Agaricineae</taxon>
        <taxon>Hymenogastraceae</taxon>
        <taxon>Gymnopilus</taxon>
    </lineage>
</organism>
<name>A0A9P5TM58_GYMJU</name>
<protein>
    <recommendedName>
        <fullName evidence="3">F-box domain-containing protein</fullName>
    </recommendedName>
</protein>
<sequence length="160" mass="18057">MPITDLDEGILWKIFLMNADLDDSPAHDHHAEPPATGPPLSRRPLTITLRTSQVCQSWRRLLLGSTSIWGRLIHLDDLDKKSSAWKYEVLREGSCASKVFPVFGRMIYGNPSYEPVYSRVIPSSGLWFEIPRAVGIKRQTILGFSASAARLFLPRNHSEL</sequence>
<evidence type="ECO:0000313" key="2">
    <source>
        <dbReference type="Proteomes" id="UP000724874"/>
    </source>
</evidence>
<keyword evidence="2" id="KW-1185">Reference proteome</keyword>
<gene>
    <name evidence="1" type="ORF">CPB84DRAFT_1747440</name>
</gene>
<dbReference type="OrthoDB" id="3066755at2759"/>
<dbReference type="Proteomes" id="UP000724874">
    <property type="component" value="Unassembled WGS sequence"/>
</dbReference>
<proteinExistence type="predicted"/>